<sequence>MLKKIKLMPDYQCFPLWDMEEPDNIDPKDLPLKKALIDDLYKWAESFDAVLNWTDPTLSGFKNEQDAEAFETEGIRLWLLLREQLKPNYAVYYKSYKLHKLISDPSQLQEALRI</sequence>
<dbReference type="AlphaFoldDB" id="A0A2T1LVC9"/>
<comment type="caution">
    <text evidence="1">The sequence shown here is derived from an EMBL/GenBank/DDBJ whole genome shotgun (WGS) entry which is preliminary data.</text>
</comment>
<dbReference type="EMBL" id="PXOH01000018">
    <property type="protein sequence ID" value="PSF35676.1"/>
    <property type="molecule type" value="Genomic_DNA"/>
</dbReference>
<evidence type="ECO:0000313" key="2">
    <source>
        <dbReference type="Proteomes" id="UP000239001"/>
    </source>
</evidence>
<reference evidence="1 2" key="1">
    <citation type="submission" date="2018-03" db="EMBL/GenBank/DDBJ databases">
        <title>The ancient ancestry and fast evolution of plastids.</title>
        <authorList>
            <person name="Moore K.R."/>
            <person name="Magnabosco C."/>
            <person name="Momper L."/>
            <person name="Gold D.A."/>
            <person name="Bosak T."/>
            <person name="Fournier G.P."/>
        </authorList>
    </citation>
    <scope>NUCLEOTIDE SEQUENCE [LARGE SCALE GENOMIC DNA]</scope>
    <source>
        <strain evidence="1 2">CCALA 016</strain>
    </source>
</reference>
<organism evidence="1 2">
    <name type="scientific">Aphanothece hegewaldii CCALA 016</name>
    <dbReference type="NCBI Taxonomy" id="2107694"/>
    <lineage>
        <taxon>Bacteria</taxon>
        <taxon>Bacillati</taxon>
        <taxon>Cyanobacteriota</taxon>
        <taxon>Cyanophyceae</taxon>
        <taxon>Oscillatoriophycideae</taxon>
        <taxon>Chroococcales</taxon>
        <taxon>Aphanothecaceae</taxon>
        <taxon>Aphanothece</taxon>
    </lineage>
</organism>
<keyword evidence="2" id="KW-1185">Reference proteome</keyword>
<dbReference type="OrthoDB" id="1150977at2"/>
<gene>
    <name evidence="1" type="ORF">C7H19_15675</name>
</gene>
<evidence type="ECO:0000313" key="1">
    <source>
        <dbReference type="EMBL" id="PSF35676.1"/>
    </source>
</evidence>
<accession>A0A2T1LVC9</accession>
<reference evidence="1 2" key="2">
    <citation type="submission" date="2018-03" db="EMBL/GenBank/DDBJ databases">
        <authorList>
            <person name="Keele B.F."/>
        </authorList>
    </citation>
    <scope>NUCLEOTIDE SEQUENCE [LARGE SCALE GENOMIC DNA]</scope>
    <source>
        <strain evidence="1 2">CCALA 016</strain>
    </source>
</reference>
<dbReference type="Proteomes" id="UP000239001">
    <property type="component" value="Unassembled WGS sequence"/>
</dbReference>
<dbReference type="RefSeq" id="WP_106457865.1">
    <property type="nucleotide sequence ID" value="NZ_PXOH01000018.1"/>
</dbReference>
<proteinExistence type="predicted"/>
<protein>
    <submittedName>
        <fullName evidence="1">Uncharacterized protein</fullName>
    </submittedName>
</protein>
<name>A0A2T1LVC9_9CHRO</name>